<organism evidence="9 10">
    <name type="scientific">Sulfurospirillum halorespirans DSM 13726</name>
    <dbReference type="NCBI Taxonomy" id="1193502"/>
    <lineage>
        <taxon>Bacteria</taxon>
        <taxon>Pseudomonadati</taxon>
        <taxon>Campylobacterota</taxon>
        <taxon>Epsilonproteobacteria</taxon>
        <taxon>Campylobacterales</taxon>
        <taxon>Sulfurospirillaceae</taxon>
        <taxon>Sulfurospirillum</taxon>
    </lineage>
</organism>
<evidence type="ECO:0000256" key="3">
    <source>
        <dbReference type="ARBA" id="ARBA00022692"/>
    </source>
</evidence>
<dbReference type="InterPro" id="IPR002898">
    <property type="entry name" value="MotA_ExbB_proton_chnl"/>
</dbReference>
<sequence length="397" mass="45234">MYKDTIDTLQRLFMQENMNETFQNLAALEAPKRNCALVYLKLILLPTVAYLYFLLGFLGILHFKVGIHSVVLIGFIYIVSLIFAKHNGEFGVCTFRRYSKEFQTELHEYISKNLMPIGGQMKSNASFENFIDTYAKGIRNDNYASVAASIFPTMGILGTFISIALTLPDFSSQSAGALENEISLLLSGVGTAFYVSIYGILLSLWWIFFEKRGLSRFDRDVALIQNSTAALFWTKEEIEQAYLQENLQNFERIGKMFERLSSNDFFERLGKSIETKFGLFDEMLTLEAMAVKRGAEHIKEGMEALSRSQDRQRDLAVIHEDILTKLSLFNESTTSLHVKLMHSNEAMLKTNEELLRTLKETQQSDTAANDEVESLKESLKIIDAETEEIIQKMDALK</sequence>
<dbReference type="EMBL" id="CP017111">
    <property type="protein sequence ID" value="AOO65010.1"/>
    <property type="molecule type" value="Genomic_DNA"/>
</dbReference>
<dbReference type="AlphaFoldDB" id="A0A1D7TJA8"/>
<feature type="transmembrane region" description="Helical" evidence="7">
    <location>
        <begin position="185"/>
        <end position="209"/>
    </location>
</feature>
<keyword evidence="5 7" id="KW-0472">Membrane</keyword>
<dbReference type="STRING" id="1193502.SHALO_1232"/>
<keyword evidence="6" id="KW-0653">Protein transport</keyword>
<keyword evidence="2" id="KW-1003">Cell membrane</keyword>
<evidence type="ECO:0000256" key="5">
    <source>
        <dbReference type="ARBA" id="ARBA00023136"/>
    </source>
</evidence>
<dbReference type="PATRIC" id="fig|1193502.14.peg.1251"/>
<keyword evidence="10" id="KW-1185">Reference proteome</keyword>
<keyword evidence="3 7" id="KW-0812">Transmembrane</keyword>
<feature type="transmembrane region" description="Helical" evidence="7">
    <location>
        <begin position="143"/>
        <end position="165"/>
    </location>
</feature>
<evidence type="ECO:0000256" key="6">
    <source>
        <dbReference type="RuleBase" id="RU004057"/>
    </source>
</evidence>
<name>A0A1D7TJA8_9BACT</name>
<gene>
    <name evidence="9" type="ORF">SHALO_1232</name>
</gene>
<dbReference type="Pfam" id="PF01618">
    <property type="entry name" value="MotA_ExbB"/>
    <property type="match status" value="1"/>
</dbReference>
<feature type="domain" description="MotA/TolQ/ExbB proton channel" evidence="8">
    <location>
        <begin position="139"/>
        <end position="224"/>
    </location>
</feature>
<evidence type="ECO:0000256" key="7">
    <source>
        <dbReference type="SAM" id="Phobius"/>
    </source>
</evidence>
<proteinExistence type="inferred from homology"/>
<evidence type="ECO:0000313" key="10">
    <source>
        <dbReference type="Proteomes" id="UP000094609"/>
    </source>
</evidence>
<keyword evidence="6" id="KW-0813">Transport</keyword>
<comment type="similarity">
    <text evidence="6">Belongs to the exbB/tolQ family.</text>
</comment>
<dbReference type="Proteomes" id="UP000094609">
    <property type="component" value="Chromosome"/>
</dbReference>
<protein>
    <submittedName>
        <fullName evidence="9">Membrane protein</fullName>
    </submittedName>
</protein>
<dbReference type="GO" id="GO:0015031">
    <property type="term" value="P:protein transport"/>
    <property type="evidence" value="ECO:0007669"/>
    <property type="project" value="UniProtKB-KW"/>
</dbReference>
<comment type="subcellular location">
    <subcellularLocation>
        <location evidence="1">Cell inner membrane</location>
        <topology evidence="1">Multi-pass membrane protein</topology>
    </subcellularLocation>
    <subcellularLocation>
        <location evidence="6">Membrane</location>
        <topology evidence="6">Multi-pass membrane protein</topology>
    </subcellularLocation>
</comment>
<reference evidence="10" key="1">
    <citation type="submission" date="2016-08" db="EMBL/GenBank/DDBJ databases">
        <title>Complete genome sequence of the organohalide-respiring Epsilonproteobacterium Sulfurospirillum halorespirans.</title>
        <authorList>
            <person name="Goris T."/>
            <person name="Zimmermann J."/>
            <person name="Schenz B."/>
            <person name="Lemos M."/>
            <person name="Hackermueller J."/>
            <person name="Diekert G."/>
        </authorList>
    </citation>
    <scope>NUCLEOTIDE SEQUENCE [LARGE SCALE GENOMIC DNA]</scope>
    <source>
        <strain>DSM 13726</strain>
        <strain evidence="10">PCE-M2</strain>
    </source>
</reference>
<accession>A0A1D7TJA8</accession>
<evidence type="ECO:0000256" key="1">
    <source>
        <dbReference type="ARBA" id="ARBA00004429"/>
    </source>
</evidence>
<feature type="transmembrane region" description="Helical" evidence="7">
    <location>
        <begin position="66"/>
        <end position="84"/>
    </location>
</feature>
<feature type="transmembrane region" description="Helical" evidence="7">
    <location>
        <begin position="38"/>
        <end position="60"/>
    </location>
</feature>
<dbReference type="KEGG" id="shal:SHALO_1232"/>
<evidence type="ECO:0000256" key="4">
    <source>
        <dbReference type="ARBA" id="ARBA00022989"/>
    </source>
</evidence>
<evidence type="ECO:0000256" key="2">
    <source>
        <dbReference type="ARBA" id="ARBA00022475"/>
    </source>
</evidence>
<dbReference type="GO" id="GO:0005886">
    <property type="term" value="C:plasma membrane"/>
    <property type="evidence" value="ECO:0007669"/>
    <property type="project" value="UniProtKB-SubCell"/>
</dbReference>
<evidence type="ECO:0000313" key="9">
    <source>
        <dbReference type="EMBL" id="AOO65010.1"/>
    </source>
</evidence>
<evidence type="ECO:0000259" key="8">
    <source>
        <dbReference type="Pfam" id="PF01618"/>
    </source>
</evidence>
<keyword evidence="4 7" id="KW-1133">Transmembrane helix</keyword>